<evidence type="ECO:0000313" key="2">
    <source>
        <dbReference type="Proteomes" id="UP000177010"/>
    </source>
</evidence>
<sequence>MEDAAYFVEKSISNKFVGEHKALTMIIIRDPDL</sequence>
<dbReference type="EMBL" id="MIQE01000004">
    <property type="protein sequence ID" value="OFA12861.1"/>
    <property type="molecule type" value="Genomic_DNA"/>
</dbReference>
<organism evidence="1 2">
    <name type="scientific">Lentilactobacillus sunkii</name>
    <dbReference type="NCBI Taxonomy" id="481719"/>
    <lineage>
        <taxon>Bacteria</taxon>
        <taxon>Bacillati</taxon>
        <taxon>Bacillota</taxon>
        <taxon>Bacilli</taxon>
        <taxon>Lactobacillales</taxon>
        <taxon>Lactobacillaceae</taxon>
        <taxon>Lentilactobacillus</taxon>
    </lineage>
</organism>
<protein>
    <submittedName>
        <fullName evidence="1">Uncharacterized protein</fullName>
    </submittedName>
</protein>
<dbReference type="STRING" id="481719.LASUN_03840"/>
<name>A0A1E7XIE1_9LACO</name>
<evidence type="ECO:0000313" key="1">
    <source>
        <dbReference type="EMBL" id="OFA12861.1"/>
    </source>
</evidence>
<accession>A0A1E7XIE1</accession>
<comment type="caution">
    <text evidence="1">The sequence shown here is derived from an EMBL/GenBank/DDBJ whole genome shotgun (WGS) entry which is preliminary data.</text>
</comment>
<proteinExistence type="predicted"/>
<gene>
    <name evidence="1" type="ORF">LASUN_03840</name>
</gene>
<reference evidence="1 2" key="1">
    <citation type="submission" date="2016-09" db="EMBL/GenBank/DDBJ databases">
        <title>Genome Sequence of Lactobacillus sunkii Strain CG01.</title>
        <authorList>
            <person name="Poehlein A."/>
            <person name="Gabris C."/>
            <person name="Bengelsdorf F.R."/>
            <person name="Duerre P."/>
            <person name="Daniel R."/>
        </authorList>
    </citation>
    <scope>NUCLEOTIDE SEQUENCE [LARGE SCALE GENOMIC DNA]</scope>
    <source>
        <strain evidence="1 2">CG_D</strain>
    </source>
</reference>
<dbReference type="Proteomes" id="UP000177010">
    <property type="component" value="Unassembled WGS sequence"/>
</dbReference>
<dbReference type="AlphaFoldDB" id="A0A1E7XIE1"/>